<feature type="compositionally biased region" description="Polar residues" evidence="1">
    <location>
        <begin position="436"/>
        <end position="446"/>
    </location>
</feature>
<feature type="compositionally biased region" description="Polar residues" evidence="1">
    <location>
        <begin position="568"/>
        <end position="596"/>
    </location>
</feature>
<feature type="region of interest" description="Disordered" evidence="1">
    <location>
        <begin position="850"/>
        <end position="1033"/>
    </location>
</feature>
<feature type="compositionally biased region" description="Polar residues" evidence="1">
    <location>
        <begin position="142"/>
        <end position="159"/>
    </location>
</feature>
<feature type="compositionally biased region" description="Polar residues" evidence="1">
    <location>
        <begin position="535"/>
        <end position="561"/>
    </location>
</feature>
<sequence length="1311" mass="137890">MPILGLFSKRDKHKHQPQPYAPYKHSTSSEGDADSSSVVETAESSLPNSPLSPGSPPRRGPNPVYGNSPLNGAASSSKIKLGFRRKKSSNFVHVERSDVPSLPPVPHPPTSPSAHSEPDVERFRPPPAKGALFSAYGDSPGALSTRSLPVNNKAASHTRTNSRDVVSADNVSCNDNPPPTQPAKKSGGLFGWAHRDRKKSQPAALQEPAQPPPRPSLDTRGGSTPISQAYNSDSFNLKSFRHVGPPETSELQLPRPPSSMSTFSVQTQYMTPPLPSEKLLLAEITLPAHMSSSRPSMGMRTGDSSSDDSEYEASEDDEDGTLRPKRGDTITGRNPKSKATTPSSELGHRLRVPAPGPERVARTTLGHGETDTKPRSNFTVGQTADERPSTLLALASSGYFDAHRRSKSASSSSTSSGSDSDDAPLATLLMPKRPGSSASNATTSSRPRVPVKPLIDIKTLSSPSLPMPMFGENPLSVSPTDEKFTPPKEEERDRKPTLTDRLARVAAAAKSDSPTTGPGERRGGSLDLLRDRDNVLNTVTNIHGKAATTSSPKVPTRSQTAPIGFDPLTTQMPSNAPPSSSFNRSRTPDPTSANNARRTEKRLSMSSSPIPNVVVDLTDPTPIRPTPVRERSPQASFSVTSRPASQMSLGSSSQSQETFGQSTSQATVHPPRPRHAQPTVRVIGANPAVMSSGDSTSTDQSSEESESDDVSAVKRRKPTIKATSASMPSLTSPSSRTPPATSLAPGPRPRPAGDVLRAPPPRTSSMYALDNDPRTTKVLIPAGSPSTVSSSTSGNSLAATRKRASTLIPSGSLDVTKGFTGTGLLSVVSTDTKGSSAIKPSVAPKLALAGGALRQRQRSSTVVENSPVDKIPERPPMPLTHSFPNANTIRPTARLSSSQQTVMGSSFTGLPPPRPFAGGMRGKSPSASSNGDSSSTGRTPITPRDGSEISVQVRGGDRDSDLGSTATGRFSAKGKEKWSGSTASVPTAGMRSGHKKSSSVSFDEPEKGRMKVPERDAKAVSDDDRRRERRRSEAKAAIELGNVVNGRGPIAHDDDEDDLPLNSMGSHLGANMNMNMMNPMFNLTPPSPMTWRPPSTAMGGGMNMSPMSMFPAPPPNADAAFLAAHQQAMMVAKQAYQYAVAQQAMAQANDEWERGSTATSAFGGGGGGGSTYGGSAYGGSSYGGMGMSMGGMGMNPMQSPMQGMYPPYGMWPGPMGPMMMFPQAAQSMYAGSVVGSELGTGSRAGWASKSAYGDTGDRSSVHRGGGFSSSASVVGVPTRPGARPRTKTAPSSSAARQQQQQQPPSSWKRPA</sequence>
<evidence type="ECO:0000256" key="1">
    <source>
        <dbReference type="SAM" id="MobiDB-lite"/>
    </source>
</evidence>
<keyword evidence="3" id="KW-1185">Reference proteome</keyword>
<feature type="compositionally biased region" description="Low complexity" evidence="1">
    <location>
        <begin position="408"/>
        <end position="418"/>
    </location>
</feature>
<evidence type="ECO:0000313" key="2">
    <source>
        <dbReference type="EMBL" id="THH30237.1"/>
    </source>
</evidence>
<feature type="region of interest" description="Disordered" evidence="1">
    <location>
        <begin position="1243"/>
        <end position="1311"/>
    </location>
</feature>
<name>A0A4S4MXC6_9APHY</name>
<dbReference type="Proteomes" id="UP000308730">
    <property type="component" value="Unassembled WGS sequence"/>
</dbReference>
<feature type="compositionally biased region" description="Polar residues" evidence="1">
    <location>
        <begin position="331"/>
        <end position="344"/>
    </location>
</feature>
<feature type="compositionally biased region" description="Low complexity" evidence="1">
    <location>
        <begin position="1289"/>
        <end position="1311"/>
    </location>
</feature>
<protein>
    <submittedName>
        <fullName evidence="2">Uncharacterized protein</fullName>
    </submittedName>
</protein>
<feature type="compositionally biased region" description="Polar residues" evidence="1">
    <location>
        <begin position="633"/>
        <end position="644"/>
    </location>
</feature>
<feature type="compositionally biased region" description="Low complexity" evidence="1">
    <location>
        <begin position="722"/>
        <end position="745"/>
    </location>
</feature>
<organism evidence="2 3">
    <name type="scientific">Antrodiella citrinella</name>
    <dbReference type="NCBI Taxonomy" id="2447956"/>
    <lineage>
        <taxon>Eukaryota</taxon>
        <taxon>Fungi</taxon>
        <taxon>Dikarya</taxon>
        <taxon>Basidiomycota</taxon>
        <taxon>Agaricomycotina</taxon>
        <taxon>Agaricomycetes</taxon>
        <taxon>Polyporales</taxon>
        <taxon>Steccherinaceae</taxon>
        <taxon>Antrodiella</taxon>
    </lineage>
</organism>
<feature type="compositionally biased region" description="Low complexity" evidence="1">
    <location>
        <begin position="924"/>
        <end position="935"/>
    </location>
</feature>
<feature type="compositionally biased region" description="Low complexity" evidence="1">
    <location>
        <begin position="645"/>
        <end position="656"/>
    </location>
</feature>
<feature type="compositionally biased region" description="Polar residues" evidence="1">
    <location>
        <begin position="882"/>
        <end position="908"/>
    </location>
</feature>
<dbReference type="EMBL" id="SGPM01000089">
    <property type="protein sequence ID" value="THH30237.1"/>
    <property type="molecule type" value="Genomic_DNA"/>
</dbReference>
<evidence type="ECO:0000313" key="3">
    <source>
        <dbReference type="Proteomes" id="UP000308730"/>
    </source>
</evidence>
<dbReference type="OrthoDB" id="2687738at2759"/>
<feature type="compositionally biased region" description="Basic and acidic residues" evidence="1">
    <location>
        <begin position="519"/>
        <end position="534"/>
    </location>
</feature>
<feature type="region of interest" description="Disordered" evidence="1">
    <location>
        <begin position="1"/>
        <end position="265"/>
    </location>
</feature>
<reference evidence="2 3" key="1">
    <citation type="submission" date="2019-02" db="EMBL/GenBank/DDBJ databases">
        <title>Genome sequencing of the rare red list fungi Antrodiella citrinella (Flaviporus citrinellus).</title>
        <authorList>
            <person name="Buettner E."/>
            <person name="Kellner H."/>
        </authorList>
    </citation>
    <scope>NUCLEOTIDE SEQUENCE [LARGE SCALE GENOMIC DNA]</scope>
    <source>
        <strain evidence="2 3">DSM 108506</strain>
    </source>
</reference>
<feature type="compositionally biased region" description="Low complexity" evidence="1">
    <location>
        <begin position="26"/>
        <end position="52"/>
    </location>
</feature>
<feature type="compositionally biased region" description="Low complexity" evidence="1">
    <location>
        <begin position="691"/>
        <end position="700"/>
    </location>
</feature>
<feature type="region of interest" description="Disordered" evidence="1">
    <location>
        <begin position="285"/>
        <end position="796"/>
    </location>
</feature>
<comment type="caution">
    <text evidence="2">The sequence shown here is derived from an EMBL/GenBank/DDBJ whole genome shotgun (WGS) entry which is preliminary data.</text>
</comment>
<feature type="compositionally biased region" description="Polar residues" evidence="1">
    <location>
        <begin position="68"/>
        <end position="78"/>
    </location>
</feature>
<feature type="compositionally biased region" description="Basic and acidic residues" evidence="1">
    <location>
        <begin position="480"/>
        <end position="503"/>
    </location>
</feature>
<gene>
    <name evidence="2" type="ORF">EUX98_g3961</name>
</gene>
<proteinExistence type="predicted"/>
<feature type="compositionally biased region" description="Acidic residues" evidence="1">
    <location>
        <begin position="305"/>
        <end position="319"/>
    </location>
</feature>
<accession>A0A4S4MXC6</accession>
<feature type="compositionally biased region" description="Polar residues" evidence="1">
    <location>
        <begin position="657"/>
        <end position="667"/>
    </location>
</feature>
<feature type="compositionally biased region" description="Polar residues" evidence="1">
    <location>
        <begin position="221"/>
        <end position="237"/>
    </location>
</feature>
<feature type="compositionally biased region" description="Basic and acidic residues" evidence="1">
    <location>
        <begin position="1004"/>
        <end position="1033"/>
    </location>
</feature>
<feature type="compositionally biased region" description="Pro residues" evidence="1">
    <location>
        <begin position="101"/>
        <end position="111"/>
    </location>
</feature>
<feature type="compositionally biased region" description="Low complexity" evidence="1">
    <location>
        <begin position="783"/>
        <end position="796"/>
    </location>
</feature>